<sequence length="899" mass="102268">MQMQQIHASNSSPSYLIPHTPSVRGIPHPSFQLWSRPSSFPTQWKLKRVSHGCRNDVTKIKAVAVNKTEKAVKVKAIVSVQPTIGGIFSSLAIDADDLTDLLGKTLLVELVSAELDPKTKLEKKTIKDFAHRTYRSTKEVRYLAEFEVPADFGEVGAILVENEHRREMFVKEIVLDGFELGPVRFTCESWLHPKNENPVKRVFFPDKSYLPSETPEGVKRLREEELQHLRGNGQGERKKFDRIYDYDVYNDLGDGDRDPDLARPVLGGPEHPYPRRCRTGRPRSLKDPLSEERSSTVYVPRDENFSEVKQLTFSTKTLASGLQALVPALTALIVDKERPFEVFSDIDSLFDEGVGLPPGEVKISTLLPRIVSFIKEKGEDILRFDPPATMDKDRFFWLRDEEFGRQTLAGLNPCCIKLVTEWPLKSKLDPEIYGPAESAITTELVDKEIKGYFPVEEAIKQKKLFILDYHDLLLPLVEQVRKIEGTTLYGSRALFFLTGSGTLRPLAIELTRPPMDGKPQWKKVFTPTWHSTGVWLWRLAKVHVLAHDTGYHQLISHWLRTHCATEPYIIAANRQLSAMHPIYRLLHPHFRYTMEINALARGSLINAGGIIESCFTPMKHSILLSSIVYDQEWRFDLQSLPKDLIHRGLAVEDPTAPHGLKLTIEDYPYANDGLDLWAAFKTWFTEYIDHYYADSNAIQSDTELQAWWEEVRTVGHADKKDEPWWPVLKTKEDLVEIVTTIAWTASGHHAAVNFGQFSFAGYFPNRPTIARTNMPNEDPSDPEWELFLKKPEVTMLRCFPSQYQATTVVTVLDILSNHSPDEEYIGDVTEPAWEQEPRVKAAFEKFRGKLLEIEGLIDSRNADETKRNRNGAGVVPYELLKPTSEAGVTGKGVPYSISI</sequence>
<dbReference type="FunFam" id="3.10.450.60:FF:000005">
    <property type="entry name" value="Lipoxygenase"/>
    <property type="match status" value="1"/>
</dbReference>
<evidence type="ECO:0000256" key="15">
    <source>
        <dbReference type="ARBA" id="ARBA00023004"/>
    </source>
</evidence>
<keyword evidence="12" id="KW-0809">Transit peptide</keyword>
<comment type="caution">
    <text evidence="18">Lacks conserved residue(s) required for the propagation of feature annotation.</text>
</comment>
<evidence type="ECO:0000256" key="3">
    <source>
        <dbReference type="ARBA" id="ARBA00004496"/>
    </source>
</evidence>
<comment type="function">
    <text evidence="20">Plant lipoxygenase may be involved in a number of diverse aspects of plant physiology including growth and development, pest resistance, and senescence or responses to wounding.</text>
</comment>
<dbReference type="InterPro" id="IPR036226">
    <property type="entry name" value="LipOase_C_sf"/>
</dbReference>
<dbReference type="Gene3D" id="3.10.450.60">
    <property type="match status" value="1"/>
</dbReference>
<dbReference type="GO" id="GO:0016165">
    <property type="term" value="F:linoleate 13S-lipoxygenase activity"/>
    <property type="evidence" value="ECO:0007669"/>
    <property type="project" value="UniProtKB-ARBA"/>
</dbReference>
<reference evidence="24" key="1">
    <citation type="journal article" date="2014" name="Nat. Commun.">
        <title>Genome sequence of mungbean and insights into evolution within Vigna species.</title>
        <authorList>
            <person name="Kang Y.J."/>
            <person name="Kim S.K."/>
            <person name="Kim M.Y."/>
            <person name="Lestari P."/>
            <person name="Kim K.H."/>
            <person name="Ha B.K."/>
            <person name="Jun T.H."/>
            <person name="Hwang W.J."/>
            <person name="Lee T."/>
            <person name="Lee J."/>
            <person name="Shim S."/>
            <person name="Yoon M.Y."/>
            <person name="Jang Y.E."/>
            <person name="Han K.S."/>
            <person name="Taeprayoon P."/>
            <person name="Yoon N."/>
            <person name="Somta P."/>
            <person name="Tanya P."/>
            <person name="Kim K.S."/>
            <person name="Gwag J.G."/>
            <person name="Moon J.K."/>
            <person name="Lee Y.H."/>
            <person name="Park B.S."/>
            <person name="Bombarely A."/>
            <person name="Doyle J.J."/>
            <person name="Jackson S.A."/>
            <person name="Schafleitner R."/>
            <person name="Srinives P."/>
            <person name="Varshney R.K."/>
            <person name="Lee S.H."/>
        </authorList>
    </citation>
    <scope>NUCLEOTIDE SEQUENCE [LARGE SCALE GENOMIC DNA]</scope>
    <source>
        <strain evidence="24">cv. VC1973A</strain>
    </source>
</reference>
<feature type="compositionally biased region" description="Basic residues" evidence="21">
    <location>
        <begin position="274"/>
        <end position="283"/>
    </location>
</feature>
<keyword evidence="11" id="KW-0276">Fatty acid metabolism</keyword>
<keyword evidence="13 19" id="KW-0223">Dioxygenase</keyword>
<dbReference type="GO" id="GO:0009507">
    <property type="term" value="C:chloroplast"/>
    <property type="evidence" value="ECO:0007669"/>
    <property type="project" value="UniProtKB-SubCell"/>
</dbReference>
<name>A0A1S3TJL9_VIGRR</name>
<dbReference type="UniPathway" id="UPA00382"/>
<dbReference type="Gene3D" id="4.10.372.10">
    <property type="entry name" value="Lipoxygenase-1, Domain 3"/>
    <property type="match status" value="1"/>
</dbReference>
<evidence type="ECO:0000313" key="24">
    <source>
        <dbReference type="Proteomes" id="UP000087766"/>
    </source>
</evidence>
<dbReference type="PRINTS" id="PR00087">
    <property type="entry name" value="LIPOXYGENASE"/>
</dbReference>
<dbReference type="SUPFAM" id="SSF49723">
    <property type="entry name" value="Lipase/lipooxygenase domain (PLAT/LH2 domain)"/>
    <property type="match status" value="1"/>
</dbReference>
<dbReference type="PROSITE" id="PS00081">
    <property type="entry name" value="LIPOXYGENASE_2"/>
    <property type="match status" value="1"/>
</dbReference>
<dbReference type="PROSITE" id="PS00711">
    <property type="entry name" value="LIPOXYGENASE_1"/>
    <property type="match status" value="1"/>
</dbReference>
<evidence type="ECO:0000259" key="22">
    <source>
        <dbReference type="PROSITE" id="PS50095"/>
    </source>
</evidence>
<evidence type="ECO:0000256" key="14">
    <source>
        <dbReference type="ARBA" id="ARBA00023002"/>
    </source>
</evidence>
<feature type="domain" description="Lipoxygenase" evidence="23">
    <location>
        <begin position="208"/>
        <end position="899"/>
    </location>
</feature>
<dbReference type="Pfam" id="PF01477">
    <property type="entry name" value="PLAT"/>
    <property type="match status" value="1"/>
</dbReference>
<dbReference type="PANTHER" id="PTHR11771">
    <property type="entry name" value="LIPOXYGENASE"/>
    <property type="match status" value="1"/>
</dbReference>
<dbReference type="GO" id="GO:0034440">
    <property type="term" value="P:lipid oxidation"/>
    <property type="evidence" value="ECO:0007669"/>
    <property type="project" value="InterPro"/>
</dbReference>
<dbReference type="GO" id="GO:0046872">
    <property type="term" value="F:metal ion binding"/>
    <property type="evidence" value="ECO:0007669"/>
    <property type="project" value="UniProtKB-UniRule"/>
</dbReference>
<evidence type="ECO:0000256" key="13">
    <source>
        <dbReference type="ARBA" id="ARBA00022964"/>
    </source>
</evidence>
<evidence type="ECO:0000256" key="5">
    <source>
        <dbReference type="ARBA" id="ARBA00022490"/>
    </source>
</evidence>
<dbReference type="GO" id="GO:0031408">
    <property type="term" value="P:oxylipin biosynthetic process"/>
    <property type="evidence" value="ECO:0007669"/>
    <property type="project" value="UniProtKB-UniRule"/>
</dbReference>
<dbReference type="AlphaFoldDB" id="A0A1S3TJL9"/>
<dbReference type="OrthoDB" id="407298at2759"/>
<dbReference type="Gene3D" id="1.20.245.10">
    <property type="entry name" value="Lipoxygenase-1, Domain 5"/>
    <property type="match status" value="1"/>
</dbReference>
<keyword evidence="14 19" id="KW-0560">Oxidoreductase</keyword>
<dbReference type="PRINTS" id="PR00468">
    <property type="entry name" value="PLTLPOXGNASE"/>
</dbReference>
<keyword evidence="15 19" id="KW-0408">Iron</keyword>
<evidence type="ECO:0000256" key="16">
    <source>
        <dbReference type="ARBA" id="ARBA00023098"/>
    </source>
</evidence>
<evidence type="ECO:0000256" key="4">
    <source>
        <dbReference type="ARBA" id="ARBA00009419"/>
    </source>
</evidence>
<evidence type="ECO:0000256" key="11">
    <source>
        <dbReference type="ARBA" id="ARBA00022832"/>
    </source>
</evidence>
<dbReference type="InterPro" id="IPR001024">
    <property type="entry name" value="PLAT/LH2_dom"/>
</dbReference>
<keyword evidence="5" id="KW-0963">Cytoplasm</keyword>
<proteinExistence type="inferred from homology"/>
<evidence type="ECO:0000313" key="25">
    <source>
        <dbReference type="RefSeq" id="XP_014493968.1"/>
    </source>
</evidence>
<dbReference type="STRING" id="3916.A0A1S3TJL9"/>
<dbReference type="PROSITE" id="PS50095">
    <property type="entry name" value="PLAT"/>
    <property type="match status" value="1"/>
</dbReference>
<comment type="pathway">
    <text evidence="20">Lipid metabolism; oxylipin biosynthesis.</text>
</comment>
<comment type="subcellular location">
    <subcellularLocation>
        <location evidence="3">Cytoplasm</location>
    </subcellularLocation>
    <subcellularLocation>
        <location evidence="2">Plastid</location>
        <location evidence="2">Chloroplast</location>
    </subcellularLocation>
</comment>
<dbReference type="FunFam" id="1.20.245.10:FF:000002">
    <property type="entry name" value="Lipoxygenase"/>
    <property type="match status" value="1"/>
</dbReference>
<evidence type="ECO:0000256" key="12">
    <source>
        <dbReference type="ARBA" id="ARBA00022946"/>
    </source>
</evidence>
<reference evidence="25" key="2">
    <citation type="submission" date="2025-08" db="UniProtKB">
        <authorList>
            <consortium name="RefSeq"/>
        </authorList>
    </citation>
    <scope>IDENTIFICATION</scope>
    <source>
        <tissue evidence="25">Leaf</tissue>
    </source>
</reference>
<dbReference type="InterPro" id="IPR000907">
    <property type="entry name" value="LipOase"/>
</dbReference>
<keyword evidence="24" id="KW-1185">Reference proteome</keyword>
<keyword evidence="16" id="KW-0443">Lipid metabolism</keyword>
<evidence type="ECO:0000256" key="1">
    <source>
        <dbReference type="ARBA" id="ARBA00001962"/>
    </source>
</evidence>
<evidence type="ECO:0000256" key="7">
    <source>
        <dbReference type="ARBA" id="ARBA00022528"/>
    </source>
</evidence>
<evidence type="ECO:0000256" key="2">
    <source>
        <dbReference type="ARBA" id="ARBA00004229"/>
    </source>
</evidence>
<organism evidence="24 25">
    <name type="scientific">Vigna radiata var. radiata</name>
    <name type="common">Mung bean</name>
    <name type="synonym">Phaseolus aureus</name>
    <dbReference type="NCBI Taxonomy" id="3916"/>
    <lineage>
        <taxon>Eukaryota</taxon>
        <taxon>Viridiplantae</taxon>
        <taxon>Streptophyta</taxon>
        <taxon>Embryophyta</taxon>
        <taxon>Tracheophyta</taxon>
        <taxon>Spermatophyta</taxon>
        <taxon>Magnoliopsida</taxon>
        <taxon>eudicotyledons</taxon>
        <taxon>Gunneridae</taxon>
        <taxon>Pentapetalae</taxon>
        <taxon>rosids</taxon>
        <taxon>fabids</taxon>
        <taxon>Fabales</taxon>
        <taxon>Fabaceae</taxon>
        <taxon>Papilionoideae</taxon>
        <taxon>50 kb inversion clade</taxon>
        <taxon>NPAAA clade</taxon>
        <taxon>indigoferoid/millettioid clade</taxon>
        <taxon>Phaseoleae</taxon>
        <taxon>Vigna</taxon>
    </lineage>
</organism>
<evidence type="ECO:0000256" key="17">
    <source>
        <dbReference type="ARBA" id="ARBA00023160"/>
    </source>
</evidence>
<dbReference type="InterPro" id="IPR027433">
    <property type="entry name" value="Lipoxygenase_dom_3"/>
</dbReference>
<comment type="similarity">
    <text evidence="4 19">Belongs to the lipoxygenase family.</text>
</comment>
<evidence type="ECO:0000256" key="20">
    <source>
        <dbReference type="RuleBase" id="RU003975"/>
    </source>
</evidence>
<evidence type="ECO:0000256" key="6">
    <source>
        <dbReference type="ARBA" id="ARBA00022516"/>
    </source>
</evidence>
<dbReference type="Gene3D" id="2.60.60.20">
    <property type="entry name" value="PLAT/LH2 domain"/>
    <property type="match status" value="1"/>
</dbReference>
<comment type="cofactor">
    <cofactor evidence="1 19">
        <name>Fe cation</name>
        <dbReference type="ChEBI" id="CHEBI:24875"/>
    </cofactor>
</comment>
<keyword evidence="8" id="KW-0934">Plastid</keyword>
<dbReference type="CDD" id="cd01751">
    <property type="entry name" value="PLAT_LH2"/>
    <property type="match status" value="1"/>
</dbReference>
<gene>
    <name evidence="25" type="primary">LOC106756179</name>
</gene>
<evidence type="ECO:0000256" key="21">
    <source>
        <dbReference type="SAM" id="MobiDB-lite"/>
    </source>
</evidence>
<dbReference type="Gene3D" id="4.10.375.10">
    <property type="entry name" value="Lipoxygenase-1, Domain 2"/>
    <property type="match status" value="1"/>
</dbReference>
<keyword evidence="7" id="KW-0150">Chloroplast</keyword>
<evidence type="ECO:0000256" key="18">
    <source>
        <dbReference type="PROSITE-ProRule" id="PRU00152"/>
    </source>
</evidence>
<dbReference type="KEGG" id="vra:106756179"/>
<feature type="domain" description="PLAT" evidence="22">
    <location>
        <begin position="87"/>
        <end position="205"/>
    </location>
</feature>
<dbReference type="Pfam" id="PF00305">
    <property type="entry name" value="Lipoxygenase"/>
    <property type="match status" value="1"/>
</dbReference>
<keyword evidence="6 20" id="KW-0444">Lipid biosynthesis</keyword>
<dbReference type="GeneID" id="106756179"/>
<feature type="compositionally biased region" description="Basic and acidic residues" evidence="21">
    <location>
        <begin position="284"/>
        <end position="293"/>
    </location>
</feature>
<evidence type="ECO:0000256" key="19">
    <source>
        <dbReference type="RuleBase" id="RU003974"/>
    </source>
</evidence>
<dbReference type="SMART" id="SM00308">
    <property type="entry name" value="LH2"/>
    <property type="match status" value="1"/>
</dbReference>
<dbReference type="InterPro" id="IPR013819">
    <property type="entry name" value="LipOase_C"/>
</dbReference>
<dbReference type="InterPro" id="IPR020834">
    <property type="entry name" value="LipOase_CS"/>
</dbReference>
<dbReference type="InterPro" id="IPR001246">
    <property type="entry name" value="LipOase_plant"/>
</dbReference>
<dbReference type="PROSITE" id="PS51393">
    <property type="entry name" value="LIPOXYGENASE_3"/>
    <property type="match status" value="1"/>
</dbReference>
<protein>
    <recommendedName>
        <fullName evidence="20">Lipoxygenase</fullName>
        <ecNumber evidence="20">1.13.11.-</ecNumber>
    </recommendedName>
</protein>
<dbReference type="RefSeq" id="XP_014493968.1">
    <property type="nucleotide sequence ID" value="XM_014638482.1"/>
</dbReference>
<evidence type="ECO:0000256" key="8">
    <source>
        <dbReference type="ARBA" id="ARBA00022640"/>
    </source>
</evidence>
<keyword evidence="10 20" id="KW-0925">Oxylipin biosynthesis</keyword>
<accession>A0A1S3TJL9</accession>
<dbReference type="Proteomes" id="UP000087766">
    <property type="component" value="Chromosome 2"/>
</dbReference>
<keyword evidence="17 20" id="KW-0275">Fatty acid biosynthesis</keyword>
<evidence type="ECO:0000256" key="10">
    <source>
        <dbReference type="ARBA" id="ARBA00022767"/>
    </source>
</evidence>
<dbReference type="InterPro" id="IPR042057">
    <property type="entry name" value="Lipoxy_PLAT/LH2"/>
</dbReference>
<evidence type="ECO:0000256" key="9">
    <source>
        <dbReference type="ARBA" id="ARBA00022723"/>
    </source>
</evidence>
<feature type="region of interest" description="Disordered" evidence="21">
    <location>
        <begin position="255"/>
        <end position="293"/>
    </location>
</feature>
<dbReference type="GO" id="GO:0006633">
    <property type="term" value="P:fatty acid biosynthetic process"/>
    <property type="evidence" value="ECO:0007669"/>
    <property type="project" value="UniProtKB-KW"/>
</dbReference>
<dbReference type="InterPro" id="IPR020833">
    <property type="entry name" value="LipOase_Fe_BS"/>
</dbReference>
<evidence type="ECO:0000259" key="23">
    <source>
        <dbReference type="PROSITE" id="PS51393"/>
    </source>
</evidence>
<dbReference type="SUPFAM" id="SSF48484">
    <property type="entry name" value="Lipoxigenase"/>
    <property type="match status" value="1"/>
</dbReference>
<dbReference type="EC" id="1.13.11.-" evidence="20"/>
<dbReference type="InterPro" id="IPR036392">
    <property type="entry name" value="PLAT/LH2_dom_sf"/>
</dbReference>
<keyword evidence="9 19" id="KW-0479">Metal-binding</keyword>